<dbReference type="PANTHER" id="PTHR40660:SF1">
    <property type="entry name" value="5'-PHOSPHATE OXIDASE PUTATIVE DOMAIN-CONTAINING PROTEIN-RELATED"/>
    <property type="match status" value="1"/>
</dbReference>
<dbReference type="Gene3D" id="2.30.110.10">
    <property type="entry name" value="Electron Transport, Fmn-binding Protein, Chain A"/>
    <property type="match status" value="1"/>
</dbReference>
<dbReference type="InterPro" id="IPR003018">
    <property type="entry name" value="GAF"/>
</dbReference>
<accession>A0AAU7AYU3</accession>
<dbReference type="Gene3D" id="3.30.450.40">
    <property type="match status" value="1"/>
</dbReference>
<dbReference type="SMART" id="SM00065">
    <property type="entry name" value="GAF"/>
    <property type="match status" value="1"/>
</dbReference>
<dbReference type="Pfam" id="PF13185">
    <property type="entry name" value="GAF_2"/>
    <property type="match status" value="1"/>
</dbReference>
<evidence type="ECO:0000313" key="2">
    <source>
        <dbReference type="EMBL" id="XAY06785.1"/>
    </source>
</evidence>
<feature type="domain" description="GAF" evidence="1">
    <location>
        <begin position="163"/>
        <end position="320"/>
    </location>
</feature>
<gene>
    <name evidence="2" type="ORF">DSM112329_03663</name>
</gene>
<dbReference type="EMBL" id="CP114014">
    <property type="protein sequence ID" value="XAY06785.1"/>
    <property type="molecule type" value="Genomic_DNA"/>
</dbReference>
<dbReference type="AlphaFoldDB" id="A0AAU7AYU3"/>
<dbReference type="KEGG" id="parq:DSM112329_03663"/>
<dbReference type="PANTHER" id="PTHR40660">
    <property type="entry name" value="5'-PHOSPHATE OXIDASE PUTATIVE DOMAIN-CONTAINING PROTEIN-RELATED"/>
    <property type="match status" value="1"/>
</dbReference>
<evidence type="ECO:0000259" key="1">
    <source>
        <dbReference type="SMART" id="SM00065"/>
    </source>
</evidence>
<sequence>MSEPVTLESIMACFRGVVPSSFATCAADGTPNISFLSLVHYVDAGRVGLSRQFFNKTRVNLDVNPFGQVRVVDPGTLAEFALDLRYLHTETEGATFDTMAAAIEASAAGGDMSGVFRLRGVDVHQVLRCAPVGVVATAPQAPVERDVLGRLDEFTRRLSQCGDYAEATRTALRSLDDLFGFTQSILLVGDEGDGHLFAVAGNGYPSPAAGAEVPLSAGVIGMAADRRQVVCVSNVARGRVMQHAMSGGCDSGPGIPLPALDAAGSVAAVPLVVQGGLTGVLYLESAAIGTFGPHNERVLRLLGGYVAAALSGLAADEPAREADGPPALPAPTGTTLRITYYQADDSVFAGDGYVIKGVAGRILWKLLGAHAADGRTAFTNRELRLDEALGLPPGNDNLEARLLVLRKRLAAGGHGVQIERTGRGHFALLVTRPLELLEVPTSGPMRSAHAK</sequence>
<organism evidence="2">
    <name type="scientific">Paraconexibacter sp. AEG42_29</name>
    <dbReference type="NCBI Taxonomy" id="2997339"/>
    <lineage>
        <taxon>Bacteria</taxon>
        <taxon>Bacillati</taxon>
        <taxon>Actinomycetota</taxon>
        <taxon>Thermoleophilia</taxon>
        <taxon>Solirubrobacterales</taxon>
        <taxon>Paraconexibacteraceae</taxon>
        <taxon>Paraconexibacter</taxon>
    </lineage>
</organism>
<reference evidence="2" key="1">
    <citation type="submission" date="2022-12" db="EMBL/GenBank/DDBJ databases">
        <title>Paraconexibacter alkalitolerans sp. nov. and Baekduia alba sp. nov., isolated from soil and emended description of the genera Paraconexibacter (Chun et al., 2020) and Baekduia (An et al., 2020).</title>
        <authorList>
            <person name="Vieira S."/>
            <person name="Huber K.J."/>
            <person name="Geppert A."/>
            <person name="Wolf J."/>
            <person name="Neumann-Schaal M."/>
            <person name="Muesken M."/>
            <person name="Overmann J."/>
        </authorList>
    </citation>
    <scope>NUCLEOTIDE SEQUENCE</scope>
    <source>
        <strain evidence="2">AEG42_29</strain>
    </source>
</reference>
<proteinExistence type="predicted"/>
<name>A0AAU7AYU3_9ACTN</name>
<protein>
    <recommendedName>
        <fullName evidence="1">GAF domain-containing protein</fullName>
    </recommendedName>
</protein>
<dbReference type="SUPFAM" id="SSF55781">
    <property type="entry name" value="GAF domain-like"/>
    <property type="match status" value="1"/>
</dbReference>
<dbReference type="SUPFAM" id="SSF50475">
    <property type="entry name" value="FMN-binding split barrel"/>
    <property type="match status" value="1"/>
</dbReference>
<dbReference type="InterPro" id="IPR029016">
    <property type="entry name" value="GAF-like_dom_sf"/>
</dbReference>
<dbReference type="RefSeq" id="WP_354698003.1">
    <property type="nucleotide sequence ID" value="NZ_CP114014.1"/>
</dbReference>
<dbReference type="InterPro" id="IPR012349">
    <property type="entry name" value="Split_barrel_FMN-bd"/>
</dbReference>